<dbReference type="FunFam" id="3.10.20.370:FF:000001">
    <property type="entry name" value="Retrovirus-related Pol polyprotein from transposon 17.6-like protein"/>
    <property type="match status" value="1"/>
</dbReference>
<organism evidence="11 12">
    <name type="scientific">Daphnia sinensis</name>
    <dbReference type="NCBI Taxonomy" id="1820382"/>
    <lineage>
        <taxon>Eukaryota</taxon>
        <taxon>Metazoa</taxon>
        <taxon>Ecdysozoa</taxon>
        <taxon>Arthropoda</taxon>
        <taxon>Crustacea</taxon>
        <taxon>Branchiopoda</taxon>
        <taxon>Diplostraca</taxon>
        <taxon>Cladocera</taxon>
        <taxon>Anomopoda</taxon>
        <taxon>Daphniidae</taxon>
        <taxon>Daphnia</taxon>
        <taxon>Daphnia similis group</taxon>
    </lineage>
</organism>
<dbReference type="CDD" id="cd01647">
    <property type="entry name" value="RT_LTR"/>
    <property type="match status" value="1"/>
</dbReference>
<keyword evidence="8" id="KW-0695">RNA-directed DNA polymerase</keyword>
<dbReference type="InterPro" id="IPR050951">
    <property type="entry name" value="Retrovirus_Pol_polyprotein"/>
</dbReference>
<dbReference type="Gene3D" id="3.10.20.370">
    <property type="match status" value="1"/>
</dbReference>
<dbReference type="GO" id="GO:0008233">
    <property type="term" value="F:peptidase activity"/>
    <property type="evidence" value="ECO:0007669"/>
    <property type="project" value="UniProtKB-KW"/>
</dbReference>
<dbReference type="AlphaFoldDB" id="A0AAD5KHP7"/>
<reference evidence="11 12" key="1">
    <citation type="submission" date="2022-05" db="EMBL/GenBank/DDBJ databases">
        <title>A multi-omics perspective on studying reproductive biology in Daphnia sinensis.</title>
        <authorList>
            <person name="Jia J."/>
        </authorList>
    </citation>
    <scope>NUCLEOTIDE SEQUENCE [LARGE SCALE GENOMIC DNA]</scope>
    <source>
        <strain evidence="11 12">WSL</strain>
    </source>
</reference>
<dbReference type="PANTHER" id="PTHR37984">
    <property type="entry name" value="PROTEIN CBG26694"/>
    <property type="match status" value="1"/>
</dbReference>
<dbReference type="InterPro" id="IPR000477">
    <property type="entry name" value="RT_dom"/>
</dbReference>
<dbReference type="CDD" id="cd09274">
    <property type="entry name" value="RNase_HI_RT_Ty3"/>
    <property type="match status" value="1"/>
</dbReference>
<dbReference type="PANTHER" id="PTHR37984:SF5">
    <property type="entry name" value="PROTEIN NYNRIN-LIKE"/>
    <property type="match status" value="1"/>
</dbReference>
<dbReference type="InterPro" id="IPR043502">
    <property type="entry name" value="DNA/RNA_pol_sf"/>
</dbReference>
<keyword evidence="12" id="KW-1185">Reference proteome</keyword>
<evidence type="ECO:0000256" key="3">
    <source>
        <dbReference type="ARBA" id="ARBA00022679"/>
    </source>
</evidence>
<evidence type="ECO:0000313" key="11">
    <source>
        <dbReference type="EMBL" id="KAI9552561.1"/>
    </source>
</evidence>
<keyword evidence="6" id="KW-0255">Endonuclease</keyword>
<dbReference type="GO" id="GO:0004519">
    <property type="term" value="F:endonuclease activity"/>
    <property type="evidence" value="ECO:0007669"/>
    <property type="project" value="UniProtKB-KW"/>
</dbReference>
<dbReference type="SUPFAM" id="SSF56672">
    <property type="entry name" value="DNA/RNA polymerases"/>
    <property type="match status" value="1"/>
</dbReference>
<feature type="region of interest" description="Disordered" evidence="9">
    <location>
        <begin position="204"/>
        <end position="236"/>
    </location>
</feature>
<accession>A0AAD5KHP7</accession>
<evidence type="ECO:0000256" key="2">
    <source>
        <dbReference type="ARBA" id="ARBA00022670"/>
    </source>
</evidence>
<evidence type="ECO:0000256" key="8">
    <source>
        <dbReference type="ARBA" id="ARBA00022918"/>
    </source>
</evidence>
<dbReference type="GO" id="GO:0006508">
    <property type="term" value="P:proteolysis"/>
    <property type="evidence" value="ECO:0007669"/>
    <property type="project" value="UniProtKB-KW"/>
</dbReference>
<keyword evidence="3" id="KW-0808">Transferase</keyword>
<name>A0AAD5KHP7_9CRUS</name>
<gene>
    <name evidence="11" type="ORF">GHT06_020415</name>
</gene>
<keyword evidence="4" id="KW-0548">Nucleotidyltransferase</keyword>
<dbReference type="Pfam" id="PF00078">
    <property type="entry name" value="RVT_1"/>
    <property type="match status" value="1"/>
</dbReference>
<feature type="compositionally biased region" description="Polar residues" evidence="9">
    <location>
        <begin position="210"/>
        <end position="223"/>
    </location>
</feature>
<dbReference type="Gene3D" id="3.10.10.10">
    <property type="entry name" value="HIV Type 1 Reverse Transcriptase, subunit A, domain 1"/>
    <property type="match status" value="1"/>
</dbReference>
<evidence type="ECO:0000256" key="6">
    <source>
        <dbReference type="ARBA" id="ARBA00022759"/>
    </source>
</evidence>
<dbReference type="EC" id="2.7.7.49" evidence="1"/>
<keyword evidence="2" id="KW-0645">Protease</keyword>
<evidence type="ECO:0000259" key="10">
    <source>
        <dbReference type="PROSITE" id="PS50878"/>
    </source>
</evidence>
<evidence type="ECO:0000256" key="4">
    <source>
        <dbReference type="ARBA" id="ARBA00022695"/>
    </source>
</evidence>
<dbReference type="FunFam" id="3.10.10.10:FF:000007">
    <property type="entry name" value="Retrovirus-related Pol polyprotein from transposon 17.6-like Protein"/>
    <property type="match status" value="1"/>
</dbReference>
<evidence type="ECO:0000256" key="7">
    <source>
        <dbReference type="ARBA" id="ARBA00022801"/>
    </source>
</evidence>
<evidence type="ECO:0000256" key="1">
    <source>
        <dbReference type="ARBA" id="ARBA00012493"/>
    </source>
</evidence>
<evidence type="ECO:0000256" key="5">
    <source>
        <dbReference type="ARBA" id="ARBA00022722"/>
    </source>
</evidence>
<comment type="caution">
    <text evidence="11">The sequence shown here is derived from an EMBL/GenBank/DDBJ whole genome shotgun (WGS) entry which is preliminary data.</text>
</comment>
<feature type="domain" description="Reverse transcriptase" evidence="10">
    <location>
        <begin position="304"/>
        <end position="483"/>
    </location>
</feature>
<dbReference type="Proteomes" id="UP000820818">
    <property type="component" value="Linkage Group LG9"/>
</dbReference>
<evidence type="ECO:0000313" key="12">
    <source>
        <dbReference type="Proteomes" id="UP000820818"/>
    </source>
</evidence>
<sequence length="790" mass="88800">MGLTENRSLSPVINPSVAKITAFTSEHQLSCSESDVELYDVHNKKLFTLGLVSLPMVYGANILDQEFIVTNGISESCILGLDAADKHEFIFDGRSKTIFLARDKPEGSREVKQDSMLPTNQEPAVTRAMTLVKRVSIAPRSSQVVEATLKEQGDKLGTSSLFLFSQSMELPEGIYIGNFVNATNEKGKYEIVIENNSNIAHTLPRDSSLGKVSSGQDSTSLETVPTEGCVPETDVDVDPQYRKPLAALLNEFTDLFATKDSSLGSTGLIKHFIDTEGKGPIQLRPYRTGQGQKEELEKQIKEMLQANVIRHSTSPWAAPVILVVKKSGELRFCIDYRKLNNLTKKDSSPLPRIDSTLDRLNGKKFFTTLDLASGYWQIELEESSKEKTAFIVENNLYEFVRMPFGLCNAPATFQRLMNHILRDVAGQKALVYLDDVIIFSDSFESHLADIREVFSLIKNAGLKLKLKKCQFMKQTVNYLGHVISTNGIGPDPAKVEKLANYKVPTSAEKVRSFLGLAGYYRRFIENFGSIAQPLTAKTHKDALKKTFVWTDNDQKAFEKLRTCLITPPLLAYPNFDLEFLLFTDACDYGIGSVLSQIQDGVEKPIAYASRQLKPAEQKYATVEKEALAVVFSIKHFRHYLLDKPLTVISDHRPLQWLEEQKDNNGRLGRWAILLAGTNYRIKFRPGRVHQNADCLFRLRVAHIRTDNTHPDILESQAADPLCQEIKNYLDNGILSEEKEANMPIWAKEISLYQVTNGVLYRMETPTSKSRRNILNPQVVLPLSSFKTNAR</sequence>
<dbReference type="InterPro" id="IPR043128">
    <property type="entry name" value="Rev_trsase/Diguanyl_cyclase"/>
</dbReference>
<evidence type="ECO:0000256" key="9">
    <source>
        <dbReference type="SAM" id="MobiDB-lite"/>
    </source>
</evidence>
<dbReference type="Pfam" id="PF17917">
    <property type="entry name" value="RT_RNaseH"/>
    <property type="match status" value="1"/>
</dbReference>
<proteinExistence type="predicted"/>
<dbReference type="InterPro" id="IPR041373">
    <property type="entry name" value="RT_RNaseH"/>
</dbReference>
<protein>
    <recommendedName>
        <fullName evidence="1">RNA-directed DNA polymerase</fullName>
        <ecNumber evidence="1">2.7.7.49</ecNumber>
    </recommendedName>
</protein>
<dbReference type="PROSITE" id="PS50878">
    <property type="entry name" value="RT_POL"/>
    <property type="match status" value="1"/>
</dbReference>
<dbReference type="EMBL" id="WJBH02000009">
    <property type="protein sequence ID" value="KAI9552561.1"/>
    <property type="molecule type" value="Genomic_DNA"/>
</dbReference>
<dbReference type="GO" id="GO:0003964">
    <property type="term" value="F:RNA-directed DNA polymerase activity"/>
    <property type="evidence" value="ECO:0007669"/>
    <property type="project" value="UniProtKB-KW"/>
</dbReference>
<keyword evidence="5" id="KW-0540">Nuclease</keyword>
<dbReference type="Gene3D" id="3.30.70.270">
    <property type="match status" value="2"/>
</dbReference>
<keyword evidence="7" id="KW-0378">Hydrolase</keyword>
<dbReference type="FunFam" id="3.30.70.270:FF:000020">
    <property type="entry name" value="Transposon Tf2-6 polyprotein-like Protein"/>
    <property type="match status" value="1"/>
</dbReference>